<evidence type="ECO:0000256" key="1">
    <source>
        <dbReference type="SAM" id="Phobius"/>
    </source>
</evidence>
<name>A0A1J4VC27_9BACT</name>
<keyword evidence="1" id="KW-0812">Transmembrane</keyword>
<comment type="caution">
    <text evidence="2">The sequence shown here is derived from an EMBL/GenBank/DDBJ whole genome shotgun (WGS) entry which is preliminary data.</text>
</comment>
<reference evidence="2 3" key="1">
    <citation type="journal article" date="2016" name="Environ. Microbiol.">
        <title>Genomic resolution of a cold subsurface aquifer community provides metabolic insights for novel microbes adapted to high CO concentrations.</title>
        <authorList>
            <person name="Probst A.J."/>
            <person name="Castelle C.J."/>
            <person name="Singh A."/>
            <person name="Brown C.T."/>
            <person name="Anantharaman K."/>
            <person name="Sharon I."/>
            <person name="Hug L.A."/>
            <person name="Burstein D."/>
            <person name="Emerson J.B."/>
            <person name="Thomas B.C."/>
            <person name="Banfield J.F."/>
        </authorList>
    </citation>
    <scope>NUCLEOTIDE SEQUENCE [LARGE SCALE GENOMIC DNA]</scope>
    <source>
        <strain evidence="2">CG1_02_47_685</strain>
    </source>
</reference>
<keyword evidence="1" id="KW-1133">Transmembrane helix</keyword>
<sequence>MSAPPETTLSPREEMIDILLLFLLGALIFVNQRENIYEIATKFYHSYLDPYIGLGLPIIGLVLKFLTVCFIAGIIFLTVKLRNISSVQWAFYKPLETESSFELEHKTKWEVILDHANSDNQAEWKLAIIEADNVLDELLKEIGYGGETLGDRLQSLDGSTFRTLSGAWEAHKLRNTIAHEQGLELSRRDAKKAIKLYEDTFRELGYFGSA</sequence>
<protein>
    <submittedName>
        <fullName evidence="2">Uncharacterized protein</fullName>
    </submittedName>
</protein>
<keyword evidence="1" id="KW-0472">Membrane</keyword>
<feature type="transmembrane region" description="Helical" evidence="1">
    <location>
        <begin position="15"/>
        <end position="31"/>
    </location>
</feature>
<accession>A0A1J4VC27</accession>
<dbReference type="AlphaFoldDB" id="A0A1J4VC27"/>
<evidence type="ECO:0000313" key="3">
    <source>
        <dbReference type="Proteomes" id="UP000183206"/>
    </source>
</evidence>
<dbReference type="EMBL" id="MNVO01000045">
    <property type="protein sequence ID" value="OIO32269.1"/>
    <property type="molecule type" value="Genomic_DNA"/>
</dbReference>
<feature type="transmembrane region" description="Helical" evidence="1">
    <location>
        <begin position="51"/>
        <end position="79"/>
    </location>
</feature>
<evidence type="ECO:0000313" key="2">
    <source>
        <dbReference type="EMBL" id="OIO32269.1"/>
    </source>
</evidence>
<dbReference type="STRING" id="1805282.AUJ44_02700"/>
<gene>
    <name evidence="2" type="ORF">AUJ44_02700</name>
</gene>
<proteinExistence type="predicted"/>
<dbReference type="Proteomes" id="UP000183206">
    <property type="component" value="Unassembled WGS sequence"/>
</dbReference>
<organism evidence="2 3">
    <name type="scientific">Candidatus Nomurabacteria bacterium CG1_02_47_685</name>
    <dbReference type="NCBI Taxonomy" id="1805282"/>
    <lineage>
        <taxon>Bacteria</taxon>
        <taxon>Candidatus Nomuraibacteriota</taxon>
    </lineage>
</organism>